<dbReference type="SUPFAM" id="SSF54593">
    <property type="entry name" value="Glyoxalase/Bleomycin resistance protein/Dihydroxybiphenyl dioxygenase"/>
    <property type="match status" value="1"/>
</dbReference>
<organism evidence="2 3">
    <name type="scientific">Mucilaginibacter mali</name>
    <dbReference type="NCBI Taxonomy" id="2740462"/>
    <lineage>
        <taxon>Bacteria</taxon>
        <taxon>Pseudomonadati</taxon>
        <taxon>Bacteroidota</taxon>
        <taxon>Sphingobacteriia</taxon>
        <taxon>Sphingobacteriales</taxon>
        <taxon>Sphingobacteriaceae</taxon>
        <taxon>Mucilaginibacter</taxon>
    </lineage>
</organism>
<dbReference type="AlphaFoldDB" id="A0A7D4TX79"/>
<sequence length="129" mass="14345">MKQPTAFAPVLAVKNGTYDIDFYKNAFGAVETMRINNDDGSMHVAEFMIDDALFHLHEITQFSNTVTPLNAHGGTVTIGLLVDDVHAVFDRAVAAGATPTMPVTDFEYGWRQGEFIDPFGHKWTIERKL</sequence>
<gene>
    <name evidence="2" type="ORF">HQ865_20990</name>
</gene>
<reference evidence="2 3" key="1">
    <citation type="submission" date="2020-05" db="EMBL/GenBank/DDBJ databases">
        <title>Mucilaginibacter mali sp. nov.</title>
        <authorList>
            <person name="Kim H.S."/>
            <person name="Lee K.C."/>
            <person name="Suh M.K."/>
            <person name="Kim J.-S."/>
            <person name="Han K.-I."/>
            <person name="Eom M.K."/>
            <person name="Shin Y.K."/>
            <person name="Lee J.-S."/>
        </authorList>
    </citation>
    <scope>NUCLEOTIDE SEQUENCE [LARGE SCALE GENOMIC DNA]</scope>
    <source>
        <strain evidence="2 3">G2-14</strain>
    </source>
</reference>
<dbReference type="InterPro" id="IPR029068">
    <property type="entry name" value="Glyas_Bleomycin-R_OHBP_Dase"/>
</dbReference>
<dbReference type="Proteomes" id="UP000505355">
    <property type="component" value="Chromosome"/>
</dbReference>
<name>A0A7D4TX79_9SPHI</name>
<dbReference type="RefSeq" id="WP_173416787.1">
    <property type="nucleotide sequence ID" value="NZ_CP054139.1"/>
</dbReference>
<proteinExistence type="predicted"/>
<evidence type="ECO:0000259" key="1">
    <source>
        <dbReference type="PROSITE" id="PS51819"/>
    </source>
</evidence>
<dbReference type="PROSITE" id="PS51819">
    <property type="entry name" value="VOC"/>
    <property type="match status" value="1"/>
</dbReference>
<dbReference type="Gene3D" id="3.10.180.10">
    <property type="entry name" value="2,3-Dihydroxybiphenyl 1,2-Dioxygenase, domain 1"/>
    <property type="match status" value="1"/>
</dbReference>
<evidence type="ECO:0000313" key="2">
    <source>
        <dbReference type="EMBL" id="QKJ32135.1"/>
    </source>
</evidence>
<feature type="domain" description="VOC" evidence="1">
    <location>
        <begin position="3"/>
        <end position="128"/>
    </location>
</feature>
<keyword evidence="3" id="KW-1185">Reference proteome</keyword>
<dbReference type="CDD" id="cd07246">
    <property type="entry name" value="VOC_like"/>
    <property type="match status" value="1"/>
</dbReference>
<dbReference type="KEGG" id="mmab:HQ865_20990"/>
<dbReference type="PANTHER" id="PTHR34109:SF1">
    <property type="entry name" value="VOC DOMAIN-CONTAINING PROTEIN"/>
    <property type="match status" value="1"/>
</dbReference>
<dbReference type="InterPro" id="IPR004360">
    <property type="entry name" value="Glyas_Fos-R_dOase_dom"/>
</dbReference>
<dbReference type="InterPro" id="IPR037523">
    <property type="entry name" value="VOC_core"/>
</dbReference>
<protein>
    <submittedName>
        <fullName evidence="2">VOC family protein</fullName>
    </submittedName>
</protein>
<dbReference type="PANTHER" id="PTHR34109">
    <property type="entry name" value="BNAUNNG04460D PROTEIN-RELATED"/>
    <property type="match status" value="1"/>
</dbReference>
<dbReference type="Pfam" id="PF00903">
    <property type="entry name" value="Glyoxalase"/>
    <property type="match status" value="1"/>
</dbReference>
<dbReference type="EMBL" id="CP054139">
    <property type="protein sequence ID" value="QKJ32135.1"/>
    <property type="molecule type" value="Genomic_DNA"/>
</dbReference>
<evidence type="ECO:0000313" key="3">
    <source>
        <dbReference type="Proteomes" id="UP000505355"/>
    </source>
</evidence>
<accession>A0A7D4TX79</accession>